<keyword evidence="3 5" id="KW-0560">Oxidoreductase</keyword>
<dbReference type="PANTHER" id="PTHR11592:SF134">
    <property type="entry name" value="PHOSPHOLIPID HYDROPEROXIDE GLUTATHIONE PEROXIDASE"/>
    <property type="match status" value="1"/>
</dbReference>
<keyword evidence="6" id="KW-0812">Transmembrane</keyword>
<dbReference type="PROSITE" id="PS00460">
    <property type="entry name" value="GLUTATHIONE_PEROXID_1"/>
    <property type="match status" value="1"/>
</dbReference>
<dbReference type="InterPro" id="IPR000889">
    <property type="entry name" value="Glutathione_peroxidase"/>
</dbReference>
<dbReference type="InterPro" id="IPR029759">
    <property type="entry name" value="GPX_AS"/>
</dbReference>
<dbReference type="HOGENOM" id="CLU_029507_0_1_1"/>
<dbReference type="EMBL" id="CAEY01000737">
    <property type="status" value="NOT_ANNOTATED_CDS"/>
    <property type="molecule type" value="Genomic_DNA"/>
</dbReference>
<feature type="transmembrane region" description="Helical" evidence="6">
    <location>
        <begin position="20"/>
        <end position="38"/>
    </location>
</feature>
<dbReference type="Pfam" id="PF00255">
    <property type="entry name" value="GSHPx"/>
    <property type="match status" value="1"/>
</dbReference>
<dbReference type="InterPro" id="IPR013766">
    <property type="entry name" value="Thioredoxin_domain"/>
</dbReference>
<dbReference type="OrthoDB" id="446890at2759"/>
<evidence type="ECO:0000256" key="1">
    <source>
        <dbReference type="ARBA" id="ARBA00006926"/>
    </source>
</evidence>
<dbReference type="SUPFAM" id="SSF52833">
    <property type="entry name" value="Thioredoxin-like"/>
    <property type="match status" value="1"/>
</dbReference>
<evidence type="ECO:0000313" key="9">
    <source>
        <dbReference type="Proteomes" id="UP000015104"/>
    </source>
</evidence>
<reference evidence="9" key="1">
    <citation type="submission" date="2011-08" db="EMBL/GenBank/DDBJ databases">
        <authorList>
            <person name="Rombauts S."/>
        </authorList>
    </citation>
    <scope>NUCLEOTIDE SEQUENCE</scope>
    <source>
        <strain evidence="9">London</strain>
    </source>
</reference>
<comment type="similarity">
    <text evidence="1 5">Belongs to the glutathione peroxidase family.</text>
</comment>
<dbReference type="STRING" id="32264.T1KZ67"/>
<dbReference type="FunFam" id="3.40.30.10:FF:000025">
    <property type="entry name" value="Glutathione peroxidase"/>
    <property type="match status" value="1"/>
</dbReference>
<dbReference type="PROSITE" id="PS51352">
    <property type="entry name" value="THIOREDOXIN_2"/>
    <property type="match status" value="1"/>
</dbReference>
<reference evidence="8" key="2">
    <citation type="submission" date="2015-06" db="UniProtKB">
        <authorList>
            <consortium name="EnsemblMetazoa"/>
        </authorList>
    </citation>
    <scope>IDENTIFICATION</scope>
</reference>
<dbReference type="CDD" id="cd00340">
    <property type="entry name" value="GSH_Peroxidase"/>
    <property type="match status" value="1"/>
</dbReference>
<dbReference type="PANTHER" id="PTHR11592">
    <property type="entry name" value="GLUTATHIONE PEROXIDASE"/>
    <property type="match status" value="1"/>
</dbReference>
<feature type="domain" description="Thioredoxin" evidence="7">
    <location>
        <begin position="59"/>
        <end position="220"/>
    </location>
</feature>
<evidence type="ECO:0000256" key="3">
    <source>
        <dbReference type="ARBA" id="ARBA00023002"/>
    </source>
</evidence>
<dbReference type="Proteomes" id="UP000015104">
    <property type="component" value="Unassembled WGS sequence"/>
</dbReference>
<evidence type="ECO:0000256" key="4">
    <source>
        <dbReference type="PIRSR" id="PIRSR000303-1"/>
    </source>
</evidence>
<dbReference type="Gene3D" id="3.40.30.10">
    <property type="entry name" value="Glutaredoxin"/>
    <property type="match status" value="1"/>
</dbReference>
<name>T1KZ67_TETUR</name>
<gene>
    <name evidence="8" type="primary">107368679</name>
</gene>
<keyword evidence="2 5" id="KW-0575">Peroxidase</keyword>
<dbReference type="PRINTS" id="PR01011">
    <property type="entry name" value="GLUTPROXDASE"/>
</dbReference>
<evidence type="ECO:0000256" key="2">
    <source>
        <dbReference type="ARBA" id="ARBA00022559"/>
    </source>
</evidence>
<evidence type="ECO:0000313" key="8">
    <source>
        <dbReference type="EnsemblMetazoa" id="tetur28g00520.1"/>
    </source>
</evidence>
<organism evidence="8 9">
    <name type="scientific">Tetranychus urticae</name>
    <name type="common">Two-spotted spider mite</name>
    <dbReference type="NCBI Taxonomy" id="32264"/>
    <lineage>
        <taxon>Eukaryota</taxon>
        <taxon>Metazoa</taxon>
        <taxon>Ecdysozoa</taxon>
        <taxon>Arthropoda</taxon>
        <taxon>Chelicerata</taxon>
        <taxon>Arachnida</taxon>
        <taxon>Acari</taxon>
        <taxon>Acariformes</taxon>
        <taxon>Trombidiformes</taxon>
        <taxon>Prostigmata</taxon>
        <taxon>Eleutherengona</taxon>
        <taxon>Raphignathae</taxon>
        <taxon>Tetranychoidea</taxon>
        <taxon>Tetranychidae</taxon>
        <taxon>Tetranychus</taxon>
    </lineage>
</organism>
<dbReference type="GO" id="GO:0006979">
    <property type="term" value="P:response to oxidative stress"/>
    <property type="evidence" value="ECO:0007669"/>
    <property type="project" value="InterPro"/>
</dbReference>
<protein>
    <recommendedName>
        <fullName evidence="5">Glutathione peroxidase</fullName>
    </recommendedName>
</protein>
<dbReference type="eggNOG" id="KOG1651">
    <property type="taxonomic scope" value="Eukaryota"/>
</dbReference>
<dbReference type="EnsemblMetazoa" id="tetur28g00520.1">
    <property type="protein sequence ID" value="tetur28g00520.1"/>
    <property type="gene ID" value="tetur28g00520"/>
</dbReference>
<proteinExistence type="inferred from homology"/>
<accession>T1KZ67</accession>
<dbReference type="InterPro" id="IPR036249">
    <property type="entry name" value="Thioredoxin-like_sf"/>
</dbReference>
<feature type="active site" evidence="4">
    <location>
        <position position="97"/>
    </location>
</feature>
<evidence type="ECO:0000256" key="5">
    <source>
        <dbReference type="RuleBase" id="RU000499"/>
    </source>
</evidence>
<keyword evidence="6" id="KW-0472">Membrane</keyword>
<dbReference type="PIRSF" id="PIRSF000303">
    <property type="entry name" value="Glutathion_perox"/>
    <property type="match status" value="1"/>
</dbReference>
<dbReference type="PROSITE" id="PS51355">
    <property type="entry name" value="GLUTATHIONE_PEROXID_3"/>
    <property type="match status" value="1"/>
</dbReference>
<evidence type="ECO:0000259" key="7">
    <source>
        <dbReference type="PROSITE" id="PS51352"/>
    </source>
</evidence>
<sequence>MDEQESDLSIPPSRLSFKKWFLLSTGILLAAISIPLLFNTDNYIKRLNSEMASSMTENWKNAETVYEFEATDLDGAPVSMDKYKDKVLIVVNVATYCGLTRANYAQLNDIYNEYKDRGLEIAGFPCNQFGNQEPGCSVDIKEFLLKNKVTWDVYDKVDVNGKDAHPLWKWLQHKKGGFITNGIKWNFTKFLIDRKGNPVKRYAPTDEPKTFVTDIEAELAK</sequence>
<keyword evidence="9" id="KW-1185">Reference proteome</keyword>
<keyword evidence="6" id="KW-1133">Transmembrane helix</keyword>
<dbReference type="GO" id="GO:0004601">
    <property type="term" value="F:peroxidase activity"/>
    <property type="evidence" value="ECO:0007669"/>
    <property type="project" value="UniProtKB-KW"/>
</dbReference>
<dbReference type="AlphaFoldDB" id="T1KZ67"/>
<evidence type="ECO:0000256" key="6">
    <source>
        <dbReference type="SAM" id="Phobius"/>
    </source>
</evidence>